<feature type="region of interest" description="Disordered" evidence="1">
    <location>
        <begin position="1"/>
        <end position="22"/>
    </location>
</feature>
<dbReference type="Proteomes" id="UP000774130">
    <property type="component" value="Unassembled WGS sequence"/>
</dbReference>
<accession>A0ABS6T9J9</accession>
<gene>
    <name evidence="2" type="ORF">KUA55_02690</name>
</gene>
<proteinExistence type="predicted"/>
<keyword evidence="3" id="KW-1185">Reference proteome</keyword>
<protein>
    <submittedName>
        <fullName evidence="2">YueI family protein</fullName>
    </submittedName>
</protein>
<dbReference type="InterPro" id="IPR012543">
    <property type="entry name" value="DUF1694"/>
</dbReference>
<reference evidence="2 3" key="1">
    <citation type="submission" date="2021-06" db="EMBL/GenBank/DDBJ databases">
        <title>Enterococcus alishanensis sp. nov., a novel lactic acid bacterium isolated from fresh coffee beans.</title>
        <authorList>
            <person name="Chen Y.-S."/>
        </authorList>
    </citation>
    <scope>NUCLEOTIDE SEQUENCE [LARGE SCALE GENOMIC DNA]</scope>
    <source>
        <strain evidence="2 3">ALS3</strain>
    </source>
</reference>
<dbReference type="Pfam" id="PF07997">
    <property type="entry name" value="DUF1694"/>
    <property type="match status" value="1"/>
</dbReference>
<evidence type="ECO:0000313" key="3">
    <source>
        <dbReference type="Proteomes" id="UP000774130"/>
    </source>
</evidence>
<dbReference type="EMBL" id="JAHUZB010000001">
    <property type="protein sequence ID" value="MBV7389570.1"/>
    <property type="molecule type" value="Genomic_DNA"/>
</dbReference>
<feature type="compositionally biased region" description="Basic and acidic residues" evidence="1">
    <location>
        <begin position="1"/>
        <end position="14"/>
    </location>
</feature>
<evidence type="ECO:0000256" key="1">
    <source>
        <dbReference type="SAM" id="MobiDB-lite"/>
    </source>
</evidence>
<dbReference type="RefSeq" id="WP_218324626.1">
    <property type="nucleotide sequence ID" value="NZ_JAHUZB010000001.1"/>
</dbReference>
<sequence length="148" mass="17004">MAKDELQQHLDKGMYGKPQINPDEQKKYLGTFRERCYLSMNIKEMRDPIYSIALKSEIEKEPNAKLLINGAMPETLQQKYITFASTNKIDFTIVSTATAESDDKIGLLLVADHAVDEPVIDVAEKYPDLEKKELPESKKKSFFERLFD</sequence>
<comment type="caution">
    <text evidence="2">The sequence shown here is derived from an EMBL/GenBank/DDBJ whole genome shotgun (WGS) entry which is preliminary data.</text>
</comment>
<evidence type="ECO:0000313" key="2">
    <source>
        <dbReference type="EMBL" id="MBV7389570.1"/>
    </source>
</evidence>
<organism evidence="2 3">
    <name type="scientific">Enterococcus alishanensis</name>
    <dbReference type="NCBI Taxonomy" id="1303817"/>
    <lineage>
        <taxon>Bacteria</taxon>
        <taxon>Bacillati</taxon>
        <taxon>Bacillota</taxon>
        <taxon>Bacilli</taxon>
        <taxon>Lactobacillales</taxon>
        <taxon>Enterococcaceae</taxon>
        <taxon>Enterococcus</taxon>
    </lineage>
</organism>
<name>A0ABS6T9J9_9ENTE</name>
<dbReference type="PIRSF" id="PIRSF034303">
    <property type="entry name" value="DUF1694"/>
    <property type="match status" value="1"/>
</dbReference>